<dbReference type="EC" id="1.4.3.16" evidence="4 10"/>
<dbReference type="PIRSF" id="PIRSF000171">
    <property type="entry name" value="SDHA_APRA_LASPO"/>
    <property type="match status" value="1"/>
</dbReference>
<feature type="domain" description="Fumarate reductase/succinate dehydrogenase flavoprotein-like C-terminal" evidence="13">
    <location>
        <begin position="430"/>
        <end position="513"/>
    </location>
</feature>
<dbReference type="PANTHER" id="PTHR42716:SF2">
    <property type="entry name" value="L-ASPARTATE OXIDASE, CHLOROPLASTIC"/>
    <property type="match status" value="1"/>
</dbReference>
<dbReference type="Pfam" id="PF00890">
    <property type="entry name" value="FAD_binding_2"/>
    <property type="match status" value="1"/>
</dbReference>
<dbReference type="Gene3D" id="3.50.50.60">
    <property type="entry name" value="FAD/NAD(P)-binding domain"/>
    <property type="match status" value="1"/>
</dbReference>
<reference evidence="14 15" key="1">
    <citation type="submission" date="2014-08" db="EMBL/GenBank/DDBJ databases">
        <title>Methylacidiphilum kamchatkense strain Kam1 draft genome sequence.</title>
        <authorList>
            <person name="Birkeland N.-K."/>
            <person name="Erikstad H.A."/>
        </authorList>
    </citation>
    <scope>NUCLEOTIDE SEQUENCE [LARGE SCALE GENOMIC DNA]</scope>
    <source>
        <strain evidence="14 15">Kam1</strain>
    </source>
</reference>
<evidence type="ECO:0000256" key="11">
    <source>
        <dbReference type="RuleBase" id="RU362049"/>
    </source>
</evidence>
<evidence type="ECO:0000313" key="15">
    <source>
        <dbReference type="Proteomes" id="UP000031594"/>
    </source>
</evidence>
<dbReference type="Proteomes" id="UP000031594">
    <property type="component" value="Unassembled WGS sequence"/>
</dbReference>
<evidence type="ECO:0000256" key="5">
    <source>
        <dbReference type="ARBA" id="ARBA00022630"/>
    </source>
</evidence>
<keyword evidence="8 11" id="KW-0560">Oxidoreductase</keyword>
<dbReference type="Pfam" id="PF02910">
    <property type="entry name" value="Succ_DH_flav_C"/>
    <property type="match status" value="1"/>
</dbReference>
<evidence type="ECO:0000256" key="2">
    <source>
        <dbReference type="ARBA" id="ARBA00004950"/>
    </source>
</evidence>
<sequence length="525" mass="58031">MMERVETDFLVIGGGIAGLFFALETSRFGRVDVLLKGSFTHSSSWYAQGGIACVSSPQDSFESHISDTLKAGDGLCKADIVKSFVEEAPMRIADLIRLGVPFTKNAEGNYDLGLEAGHSHRRIYHVKDHTGMAIIEALKKEAKKRKQIILWENQWAIDLIVIDRICCGAYVFDKIKKTTRAFFSPHTLLSTGGCGGIYLHTTNPSSATGDGVAMAYRAGALLKNMEMIQFHPTCFFQQSSQKFLISEAVRGEGAKIINQSGEHFLKRVDPRGELAPRDIVSRAIFLEMKEKNIPYVYLDIRGKQREWLEERFPYIFSYCLSQGIDMSKDLVPIAPAAHYQCGGVATDTYGRTSIVGLWAAGEVACTGFHGANRLASNSLLEAIVVAGRAAKSSISQNSILRSDIHSDFPYCLVVEKKEQSASETLIVIDEIRKLMWDCVGIVRSVAGLEKAKKEIGLKIDFFKNKEKKEAIVSLLEVKAKNMALVAAVIIESALQRKESRGAHWIVDYPKKLDIPQDTSVALPSL</sequence>
<evidence type="ECO:0000313" key="14">
    <source>
        <dbReference type="EMBL" id="KIE58398.1"/>
    </source>
</evidence>
<comment type="catalytic activity">
    <reaction evidence="9">
        <text>L-aspartate + O2 = iminosuccinate + H2O2</text>
        <dbReference type="Rhea" id="RHEA:25876"/>
        <dbReference type="ChEBI" id="CHEBI:15379"/>
        <dbReference type="ChEBI" id="CHEBI:16240"/>
        <dbReference type="ChEBI" id="CHEBI:29991"/>
        <dbReference type="ChEBI" id="CHEBI:77875"/>
        <dbReference type="EC" id="1.4.3.16"/>
    </reaction>
    <physiologicalReaction direction="left-to-right" evidence="9">
        <dbReference type="Rhea" id="RHEA:25877"/>
    </physiologicalReaction>
</comment>
<evidence type="ECO:0000259" key="13">
    <source>
        <dbReference type="Pfam" id="PF02910"/>
    </source>
</evidence>
<dbReference type="InterPro" id="IPR015939">
    <property type="entry name" value="Fum_Rdtase/Succ_DH_flav-like_C"/>
</dbReference>
<dbReference type="Gene3D" id="1.20.58.100">
    <property type="entry name" value="Fumarate reductase/succinate dehydrogenase flavoprotein-like, C-terminal domain"/>
    <property type="match status" value="1"/>
</dbReference>
<dbReference type="SUPFAM" id="SSF51905">
    <property type="entry name" value="FAD/NAD(P)-binding domain"/>
    <property type="match status" value="1"/>
</dbReference>
<proteinExistence type="inferred from homology"/>
<dbReference type="InterPro" id="IPR036188">
    <property type="entry name" value="FAD/NAD-bd_sf"/>
</dbReference>
<evidence type="ECO:0000256" key="3">
    <source>
        <dbReference type="ARBA" id="ARBA00008562"/>
    </source>
</evidence>
<keyword evidence="7 11" id="KW-0274">FAD</keyword>
<comment type="pathway">
    <text evidence="2 11">Cofactor biosynthesis; NAD(+) biosynthesis; iminoaspartate from L-aspartate (oxidase route): step 1/1.</text>
</comment>
<dbReference type="PANTHER" id="PTHR42716">
    <property type="entry name" value="L-ASPARTATE OXIDASE"/>
    <property type="match status" value="1"/>
</dbReference>
<comment type="similarity">
    <text evidence="3 11">Belongs to the FAD-dependent oxidoreductase 2 family. NadB subfamily.</text>
</comment>
<evidence type="ECO:0000256" key="8">
    <source>
        <dbReference type="ARBA" id="ARBA00023002"/>
    </source>
</evidence>
<keyword evidence="15" id="KW-1185">Reference proteome</keyword>
<accession>A0ABR4ZW99</accession>
<evidence type="ECO:0000256" key="6">
    <source>
        <dbReference type="ARBA" id="ARBA00022642"/>
    </source>
</evidence>
<evidence type="ECO:0000259" key="12">
    <source>
        <dbReference type="Pfam" id="PF00890"/>
    </source>
</evidence>
<dbReference type="InterPro" id="IPR037099">
    <property type="entry name" value="Fum_R/Succ_DH_flav-like_C_sf"/>
</dbReference>
<comment type="function">
    <text evidence="11">Catalyzes the oxidation of L-aspartate to iminoaspartate.</text>
</comment>
<comment type="caution">
    <text evidence="14">The sequence shown here is derived from an EMBL/GenBank/DDBJ whole genome shotgun (WGS) entry which is preliminary data.</text>
</comment>
<dbReference type="PRINTS" id="PR00368">
    <property type="entry name" value="FADPNR"/>
</dbReference>
<name>A0ABR4ZW99_9BACT</name>
<organism evidence="14 15">
    <name type="scientific">Methylacidiphilum kamchatkense Kam1</name>
    <dbReference type="NCBI Taxonomy" id="1202785"/>
    <lineage>
        <taxon>Bacteria</taxon>
        <taxon>Pseudomonadati</taxon>
        <taxon>Verrucomicrobiota</taxon>
        <taxon>Methylacidiphilae</taxon>
        <taxon>Methylacidiphilales</taxon>
        <taxon>Methylacidiphilaceae</taxon>
        <taxon>Methylacidiphilum (ex Ratnadevi et al. 2023)</taxon>
    </lineage>
</organism>
<evidence type="ECO:0000256" key="4">
    <source>
        <dbReference type="ARBA" id="ARBA00012173"/>
    </source>
</evidence>
<gene>
    <name evidence="14" type="ORF">A946_07935</name>
</gene>
<feature type="domain" description="FAD-dependent oxidoreductase 2 FAD-binding" evidence="12">
    <location>
        <begin position="8"/>
        <end position="379"/>
    </location>
</feature>
<evidence type="ECO:0000256" key="10">
    <source>
        <dbReference type="NCBIfam" id="TIGR00551"/>
    </source>
</evidence>
<comment type="cofactor">
    <cofactor evidence="1 11">
        <name>FAD</name>
        <dbReference type="ChEBI" id="CHEBI:57692"/>
    </cofactor>
</comment>
<protein>
    <recommendedName>
        <fullName evidence="4 10">L-aspartate oxidase</fullName>
        <ecNumber evidence="4 10">1.4.3.16</ecNumber>
    </recommendedName>
</protein>
<dbReference type="InterPro" id="IPR003953">
    <property type="entry name" value="FAD-dep_OxRdtase_2_FAD-bd"/>
</dbReference>
<evidence type="ECO:0000256" key="7">
    <source>
        <dbReference type="ARBA" id="ARBA00022827"/>
    </source>
</evidence>
<evidence type="ECO:0000256" key="1">
    <source>
        <dbReference type="ARBA" id="ARBA00001974"/>
    </source>
</evidence>
<evidence type="ECO:0000256" key="9">
    <source>
        <dbReference type="ARBA" id="ARBA00048305"/>
    </source>
</evidence>
<dbReference type="EMBL" id="JQNX01000005">
    <property type="protein sequence ID" value="KIE58398.1"/>
    <property type="molecule type" value="Genomic_DNA"/>
</dbReference>
<dbReference type="InterPro" id="IPR027477">
    <property type="entry name" value="Succ_DH/fumarate_Rdtase_cat_sf"/>
</dbReference>
<dbReference type="SUPFAM" id="SSF46977">
    <property type="entry name" value="Succinate dehydrogenase/fumarate reductase flavoprotein C-terminal domain"/>
    <property type="match status" value="1"/>
</dbReference>
<dbReference type="Gene3D" id="3.90.700.10">
    <property type="entry name" value="Succinate dehydrogenase/fumarate reductase flavoprotein, catalytic domain"/>
    <property type="match status" value="1"/>
</dbReference>
<keyword evidence="5 11" id="KW-0285">Flavoprotein</keyword>
<dbReference type="NCBIfam" id="TIGR00551">
    <property type="entry name" value="nadB"/>
    <property type="match status" value="1"/>
</dbReference>
<comment type="subcellular location">
    <subcellularLocation>
        <location evidence="11">Cytoplasm</location>
    </subcellularLocation>
</comment>
<dbReference type="InterPro" id="IPR005288">
    <property type="entry name" value="NadB"/>
</dbReference>
<dbReference type="SUPFAM" id="SSF56425">
    <property type="entry name" value="Succinate dehydrogenase/fumarate reductase flavoprotein, catalytic domain"/>
    <property type="match status" value="1"/>
</dbReference>
<keyword evidence="6 11" id="KW-0662">Pyridine nucleotide biosynthesis</keyword>